<keyword evidence="7 8" id="KW-0472">Membrane</keyword>
<evidence type="ECO:0000256" key="4">
    <source>
        <dbReference type="ARBA" id="ARBA00022927"/>
    </source>
</evidence>
<gene>
    <name evidence="9" type="ORF">OdinLCB4_002535</name>
</gene>
<reference evidence="9" key="1">
    <citation type="journal article" date="2017" name="Nature">
        <title>Asgard archaea illuminate the origin of eukaryotic cellular complexity.</title>
        <authorList>
            <person name="Zaremba-Niedzwiedzka K."/>
            <person name="Caceres E.F."/>
            <person name="Saw J.H."/>
            <person name="Backstrom D."/>
            <person name="Juzokaite L."/>
            <person name="Vancaester E."/>
            <person name="Seitz K.W."/>
            <person name="Anantharaman K."/>
            <person name="Starnawski P."/>
            <person name="Kjeldsen K.U."/>
            <person name="Scott M.B."/>
            <person name="Nunoura T."/>
            <person name="Banfield J.F."/>
            <person name="Schramm A."/>
            <person name="Baker B.J."/>
            <person name="Spang A."/>
            <person name="Ettema T.J.G."/>
        </authorList>
    </citation>
    <scope>NUCLEOTIDE SEQUENCE</scope>
    <source>
        <strain evidence="9">LCB_4</strain>
    </source>
</reference>
<feature type="transmembrane region" description="Helical" evidence="8">
    <location>
        <begin position="31"/>
        <end position="54"/>
    </location>
</feature>
<evidence type="ECO:0000256" key="6">
    <source>
        <dbReference type="ARBA" id="ARBA00023010"/>
    </source>
</evidence>
<evidence type="ECO:0000256" key="8">
    <source>
        <dbReference type="SAM" id="Phobius"/>
    </source>
</evidence>
<keyword evidence="3 8" id="KW-0812">Transmembrane</keyword>
<evidence type="ECO:0000256" key="3">
    <source>
        <dbReference type="ARBA" id="ARBA00022692"/>
    </source>
</evidence>
<accession>A0AAF0D342</accession>
<keyword evidence="4" id="KW-0653">Protein transport</keyword>
<dbReference type="Pfam" id="PF00584">
    <property type="entry name" value="SecE"/>
    <property type="match status" value="1"/>
</dbReference>
<dbReference type="Proteomes" id="UP000186851">
    <property type="component" value="Chromosome"/>
</dbReference>
<dbReference type="EMBL" id="CP091871">
    <property type="protein sequence ID" value="WEU40813.1"/>
    <property type="molecule type" value="Genomic_DNA"/>
</dbReference>
<evidence type="ECO:0000256" key="2">
    <source>
        <dbReference type="ARBA" id="ARBA00022448"/>
    </source>
</evidence>
<sequence>MNLSDFIQKTKRIIYLSKKPSRREVRYGLQMNLLAIVLLGLVTFIIRILFWVIASL</sequence>
<dbReference type="AlphaFoldDB" id="A0AAF0D342"/>
<evidence type="ECO:0000256" key="7">
    <source>
        <dbReference type="ARBA" id="ARBA00023136"/>
    </source>
</evidence>
<keyword evidence="6" id="KW-0811">Translocation</keyword>
<dbReference type="SUPFAM" id="SSF103456">
    <property type="entry name" value="Preprotein translocase SecE subunit"/>
    <property type="match status" value="1"/>
</dbReference>
<evidence type="ECO:0000313" key="9">
    <source>
        <dbReference type="EMBL" id="WEU40813.1"/>
    </source>
</evidence>
<evidence type="ECO:0000256" key="5">
    <source>
        <dbReference type="ARBA" id="ARBA00022989"/>
    </source>
</evidence>
<dbReference type="Gene3D" id="1.20.5.820">
    <property type="entry name" value="Preprotein translocase SecE subunit"/>
    <property type="match status" value="1"/>
</dbReference>
<evidence type="ECO:0008006" key="11">
    <source>
        <dbReference type="Google" id="ProtNLM"/>
    </source>
</evidence>
<reference evidence="9" key="2">
    <citation type="journal article" date="2022" name="Nat. Microbiol.">
        <title>A closed Candidatus Odinarchaeum chromosome exposes Asgard archaeal viruses.</title>
        <authorList>
            <person name="Tamarit D."/>
            <person name="Caceres E.F."/>
            <person name="Krupovic M."/>
            <person name="Nijland R."/>
            <person name="Eme L."/>
            <person name="Robinson N.P."/>
            <person name="Ettema T.J.G."/>
        </authorList>
    </citation>
    <scope>NUCLEOTIDE SEQUENCE</scope>
    <source>
        <strain evidence="9">LCB_4</strain>
    </source>
</reference>
<dbReference type="InterPro" id="IPR023391">
    <property type="entry name" value="Prot_translocase_SecE_dom_sf"/>
</dbReference>
<organism evidence="9 10">
    <name type="scientific">Odinarchaeota yellowstonii (strain LCB_4)</name>
    <dbReference type="NCBI Taxonomy" id="1841599"/>
    <lineage>
        <taxon>Archaea</taxon>
        <taxon>Promethearchaeati</taxon>
        <taxon>Candidatus Odinarchaeota</taxon>
        <taxon>Candidatus Odinarchaeia</taxon>
        <taxon>Candidatus Odinarchaeales</taxon>
        <taxon>Candidatus Odinarchaeaceae</taxon>
        <taxon>Candidatus Odinarchaeum</taxon>
    </lineage>
</organism>
<protein>
    <recommendedName>
        <fullName evidence="11">Protein translocase SEC61 complex subunit gamma</fullName>
    </recommendedName>
</protein>
<keyword evidence="2" id="KW-0813">Transport</keyword>
<evidence type="ECO:0000256" key="1">
    <source>
        <dbReference type="ARBA" id="ARBA00004370"/>
    </source>
</evidence>
<evidence type="ECO:0000313" key="10">
    <source>
        <dbReference type="Proteomes" id="UP000186851"/>
    </source>
</evidence>
<proteinExistence type="predicted"/>
<comment type="subcellular location">
    <subcellularLocation>
        <location evidence="1">Membrane</location>
    </subcellularLocation>
</comment>
<keyword evidence="5 8" id="KW-1133">Transmembrane helix</keyword>
<name>A0AAF0D342_ODILC</name>
<dbReference type="KEGG" id="oyw:OdinLCB4_002535"/>
<dbReference type="InterPro" id="IPR001901">
    <property type="entry name" value="Translocase_SecE/Sec61-g"/>
</dbReference>